<evidence type="ECO:0000256" key="1">
    <source>
        <dbReference type="SAM" id="Phobius"/>
    </source>
</evidence>
<accession>A0A318TGF2</accession>
<sequence>MKLSSNKNSSVILLIVLVAALLFAVYYYIVLPKKDNIQSLEGSISSLQTEITALEGQMASFDETSSSDVSNIYAIRQKLPRSREIDQLLLNLEEIEYVTETRITSIGFNSYDALVSESAIVPVPEEATTVEENTVDEDTEATTEAEEIVEGEETGETVETPVSEIAAEIIPPELKLITFNLTIEASVYDNIQQFVQEIENLKRIMHIDSISYTLPGEEGEFLDEESETINASIQVTTFFYEGES</sequence>
<evidence type="ECO:0000313" key="2">
    <source>
        <dbReference type="EMBL" id="PYF02860.1"/>
    </source>
</evidence>
<dbReference type="AlphaFoldDB" id="A0A318TGF2"/>
<keyword evidence="1" id="KW-0472">Membrane</keyword>
<dbReference type="InterPro" id="IPR007445">
    <property type="entry name" value="PilO"/>
</dbReference>
<dbReference type="GO" id="GO:0043683">
    <property type="term" value="P:type IV pilus assembly"/>
    <property type="evidence" value="ECO:0007669"/>
    <property type="project" value="InterPro"/>
</dbReference>
<name>A0A318TGF2_9BACL</name>
<dbReference type="Gene3D" id="3.30.70.60">
    <property type="match status" value="1"/>
</dbReference>
<reference evidence="2 3" key="1">
    <citation type="submission" date="2018-06" db="EMBL/GenBank/DDBJ databases">
        <title>Genomic Encyclopedia of Archaeal and Bacterial Type Strains, Phase II (KMG-II): from individual species to whole genera.</title>
        <authorList>
            <person name="Goeker M."/>
        </authorList>
    </citation>
    <scope>NUCLEOTIDE SEQUENCE [LARGE SCALE GENOMIC DNA]</scope>
    <source>
        <strain evidence="2 3">KACC 16626</strain>
    </source>
</reference>
<dbReference type="EMBL" id="QJTJ01000036">
    <property type="protein sequence ID" value="PYF02860.1"/>
    <property type="molecule type" value="Genomic_DNA"/>
</dbReference>
<keyword evidence="1" id="KW-0812">Transmembrane</keyword>
<keyword evidence="3" id="KW-1185">Reference proteome</keyword>
<evidence type="ECO:0000313" key="3">
    <source>
        <dbReference type="Proteomes" id="UP000247416"/>
    </source>
</evidence>
<gene>
    <name evidence="2" type="ORF">BJ095_13621</name>
</gene>
<protein>
    <submittedName>
        <fullName evidence="2">Pilus assembly protein PilO</fullName>
    </submittedName>
</protein>
<dbReference type="GO" id="GO:0043107">
    <property type="term" value="P:type IV pilus-dependent motility"/>
    <property type="evidence" value="ECO:0007669"/>
    <property type="project" value="InterPro"/>
</dbReference>
<organism evidence="2 3">
    <name type="scientific">Ureibacillus chungkukjangi</name>
    <dbReference type="NCBI Taxonomy" id="1202712"/>
    <lineage>
        <taxon>Bacteria</taxon>
        <taxon>Bacillati</taxon>
        <taxon>Bacillota</taxon>
        <taxon>Bacilli</taxon>
        <taxon>Bacillales</taxon>
        <taxon>Caryophanaceae</taxon>
        <taxon>Ureibacillus</taxon>
    </lineage>
</organism>
<dbReference type="InterPro" id="IPR014717">
    <property type="entry name" value="Transl_elong_EF1B/ribsomal_bS6"/>
</dbReference>
<feature type="transmembrane region" description="Helical" evidence="1">
    <location>
        <begin position="12"/>
        <end position="29"/>
    </location>
</feature>
<dbReference type="Proteomes" id="UP000247416">
    <property type="component" value="Unassembled WGS sequence"/>
</dbReference>
<proteinExistence type="predicted"/>
<comment type="caution">
    <text evidence="2">The sequence shown here is derived from an EMBL/GenBank/DDBJ whole genome shotgun (WGS) entry which is preliminary data.</text>
</comment>
<dbReference type="Pfam" id="PF04350">
    <property type="entry name" value="PilO"/>
    <property type="match status" value="1"/>
</dbReference>
<dbReference type="RefSeq" id="WP_235867703.1">
    <property type="nucleotide sequence ID" value="NZ_PYWJ01000004.1"/>
</dbReference>
<keyword evidence="1" id="KW-1133">Transmembrane helix</keyword>